<dbReference type="EMBL" id="JAHRIP010000051">
    <property type="protein sequence ID" value="MEQ2278684.1"/>
    <property type="molecule type" value="Genomic_DNA"/>
</dbReference>
<keyword evidence="2" id="KW-1185">Reference proteome</keyword>
<reference evidence="1 2" key="1">
    <citation type="submission" date="2021-06" db="EMBL/GenBank/DDBJ databases">
        <authorList>
            <person name="Palmer J.M."/>
        </authorList>
    </citation>
    <scope>NUCLEOTIDE SEQUENCE [LARGE SCALE GENOMIC DNA]</scope>
    <source>
        <strain evidence="1 2">AS_MEX2019</strain>
        <tissue evidence="1">Muscle</tissue>
    </source>
</reference>
<protein>
    <submittedName>
        <fullName evidence="1">Uncharacterized protein</fullName>
    </submittedName>
</protein>
<proteinExistence type="predicted"/>
<name>A0ABV0XAW0_9TELE</name>
<sequence length="106" mass="12063">MCPHKLKQESYIHATEISFHHRATSLSGNIWVELKEELLLLCIERSQLRKIGHVIGIPHVCIPFSNSVQLVRNPGKTQYSLELSCKSIQAMEYLGISQNKIKCESC</sequence>
<gene>
    <name evidence="1" type="ORF">AMECASPLE_001535</name>
</gene>
<organism evidence="1 2">
    <name type="scientific">Ameca splendens</name>
    <dbReference type="NCBI Taxonomy" id="208324"/>
    <lineage>
        <taxon>Eukaryota</taxon>
        <taxon>Metazoa</taxon>
        <taxon>Chordata</taxon>
        <taxon>Craniata</taxon>
        <taxon>Vertebrata</taxon>
        <taxon>Euteleostomi</taxon>
        <taxon>Actinopterygii</taxon>
        <taxon>Neopterygii</taxon>
        <taxon>Teleostei</taxon>
        <taxon>Neoteleostei</taxon>
        <taxon>Acanthomorphata</taxon>
        <taxon>Ovalentaria</taxon>
        <taxon>Atherinomorphae</taxon>
        <taxon>Cyprinodontiformes</taxon>
        <taxon>Goodeidae</taxon>
        <taxon>Ameca</taxon>
    </lineage>
</organism>
<dbReference type="Proteomes" id="UP001469553">
    <property type="component" value="Unassembled WGS sequence"/>
</dbReference>
<evidence type="ECO:0000313" key="1">
    <source>
        <dbReference type="EMBL" id="MEQ2278684.1"/>
    </source>
</evidence>
<evidence type="ECO:0000313" key="2">
    <source>
        <dbReference type="Proteomes" id="UP001469553"/>
    </source>
</evidence>
<accession>A0ABV0XAW0</accession>
<comment type="caution">
    <text evidence="1">The sequence shown here is derived from an EMBL/GenBank/DDBJ whole genome shotgun (WGS) entry which is preliminary data.</text>
</comment>